<name>A0ACC0W363_9STRA</name>
<keyword evidence="2" id="KW-1185">Reference proteome</keyword>
<dbReference type="EMBL" id="CM047583">
    <property type="protein sequence ID" value="KAI9912529.1"/>
    <property type="molecule type" value="Genomic_DNA"/>
</dbReference>
<proteinExistence type="predicted"/>
<reference evidence="1 2" key="1">
    <citation type="journal article" date="2022" name="bioRxiv">
        <title>The genome of the oomycete Peronosclerospora sorghi, a cosmopolitan pathogen of maize and sorghum, is inflated with dispersed pseudogenes.</title>
        <authorList>
            <person name="Fletcher K."/>
            <person name="Martin F."/>
            <person name="Isakeit T."/>
            <person name="Cavanaugh K."/>
            <person name="Magill C."/>
            <person name="Michelmore R."/>
        </authorList>
    </citation>
    <scope>NUCLEOTIDE SEQUENCE [LARGE SCALE GENOMIC DNA]</scope>
    <source>
        <strain evidence="1">P6</strain>
    </source>
</reference>
<evidence type="ECO:0000313" key="2">
    <source>
        <dbReference type="Proteomes" id="UP001163321"/>
    </source>
</evidence>
<comment type="caution">
    <text evidence="1">The sequence shown here is derived from an EMBL/GenBank/DDBJ whole genome shotgun (WGS) entry which is preliminary data.</text>
</comment>
<sequence>MQAIRKTVLRSAPRSSVLFCTYNCYRLRGHRFFHQRSCSTIRNVATERVFPNFSVYSSGSAFQVTPNAPQYTRGGNYLKNKRVGAILLSWAKASNTGYNYQNKTYFSLSPSEVGLVLELLDMRIPELSLKHSPHINASEEEKNTKSLHITRVVGSDGNPLVQIKVSYEEECVTTLSVGEARVFRVRVFQMFLIFFYHYEIIFYFLLRFTGTAGLLTSPLVRFSFGTLKMELEAGSRRKMGARILLNLVLDIAVRTTKVQATGPSSAA</sequence>
<organism evidence="1 2">
    <name type="scientific">Peronosclerospora sorghi</name>
    <dbReference type="NCBI Taxonomy" id="230839"/>
    <lineage>
        <taxon>Eukaryota</taxon>
        <taxon>Sar</taxon>
        <taxon>Stramenopiles</taxon>
        <taxon>Oomycota</taxon>
        <taxon>Peronosporomycetes</taxon>
        <taxon>Peronosporales</taxon>
        <taxon>Peronosporaceae</taxon>
        <taxon>Peronosclerospora</taxon>
    </lineage>
</organism>
<evidence type="ECO:0000313" key="1">
    <source>
        <dbReference type="EMBL" id="KAI9912529.1"/>
    </source>
</evidence>
<dbReference type="Proteomes" id="UP001163321">
    <property type="component" value="Chromosome 4"/>
</dbReference>
<protein>
    <submittedName>
        <fullName evidence="1">Uncharacterized protein</fullName>
    </submittedName>
</protein>
<gene>
    <name evidence="1" type="ORF">PsorP6_005834</name>
</gene>
<accession>A0ACC0W363</accession>